<dbReference type="Pfam" id="PF07678">
    <property type="entry name" value="TED_complement"/>
    <property type="match status" value="1"/>
</dbReference>
<proteinExistence type="inferred from homology"/>
<dbReference type="Pfam" id="PF17962">
    <property type="entry name" value="bMG6"/>
    <property type="match status" value="1"/>
</dbReference>
<name>A0A4R2GYE2_9HYPH</name>
<dbReference type="SMART" id="SM01360">
    <property type="entry name" value="A2M"/>
    <property type="match status" value="1"/>
</dbReference>
<keyword evidence="7" id="KW-1185">Reference proteome</keyword>
<dbReference type="InterPro" id="IPR026284">
    <property type="entry name" value="A2MG_proteobact"/>
</dbReference>
<dbReference type="CDD" id="cd02891">
    <property type="entry name" value="A2M_like"/>
    <property type="match status" value="1"/>
</dbReference>
<dbReference type="InterPro" id="IPR008930">
    <property type="entry name" value="Terpenoid_cyclase/PrenylTrfase"/>
</dbReference>
<dbReference type="Pfam" id="PF00207">
    <property type="entry name" value="A2M"/>
    <property type="match status" value="1"/>
</dbReference>
<feature type="domain" description="Alpha-2-macroglobulin" evidence="5">
    <location>
        <begin position="1125"/>
        <end position="1213"/>
    </location>
</feature>
<dbReference type="Proteomes" id="UP000294881">
    <property type="component" value="Unassembled WGS sequence"/>
</dbReference>
<dbReference type="EMBL" id="SLWL01000001">
    <property type="protein sequence ID" value="TCO16310.1"/>
    <property type="molecule type" value="Genomic_DNA"/>
</dbReference>
<dbReference type="Gene3D" id="1.50.10.20">
    <property type="match status" value="1"/>
</dbReference>
<dbReference type="GO" id="GO:0004866">
    <property type="term" value="F:endopeptidase inhibitor activity"/>
    <property type="evidence" value="ECO:0007669"/>
    <property type="project" value="InterPro"/>
</dbReference>
<organism evidence="6 7">
    <name type="scientific">Camelimonas lactis</name>
    <dbReference type="NCBI Taxonomy" id="659006"/>
    <lineage>
        <taxon>Bacteria</taxon>
        <taxon>Pseudomonadati</taxon>
        <taxon>Pseudomonadota</taxon>
        <taxon>Alphaproteobacteria</taxon>
        <taxon>Hyphomicrobiales</taxon>
        <taxon>Chelatococcaceae</taxon>
        <taxon>Camelimonas</taxon>
    </lineage>
</organism>
<dbReference type="GO" id="GO:0005615">
    <property type="term" value="C:extracellular space"/>
    <property type="evidence" value="ECO:0007669"/>
    <property type="project" value="InterPro"/>
</dbReference>
<dbReference type="PIRSF" id="PIRSF038980">
    <property type="entry name" value="A2M_bac"/>
    <property type="match status" value="1"/>
</dbReference>
<dbReference type="InterPro" id="IPR002890">
    <property type="entry name" value="MG2"/>
</dbReference>
<evidence type="ECO:0000259" key="4">
    <source>
        <dbReference type="SMART" id="SM01359"/>
    </source>
</evidence>
<dbReference type="Pfam" id="PF07703">
    <property type="entry name" value="A2M_BRD"/>
    <property type="match status" value="1"/>
</dbReference>
<dbReference type="InterPro" id="IPR047565">
    <property type="entry name" value="Alpha-macroglob_thiol-ester_cl"/>
</dbReference>
<dbReference type="InterPro" id="IPR041203">
    <property type="entry name" value="Bact_A2M_MG5"/>
</dbReference>
<comment type="caution">
    <text evidence="6">The sequence shown here is derived from an EMBL/GenBank/DDBJ whole genome shotgun (WGS) entry which is preliminary data.</text>
</comment>
<feature type="domain" description="Alpha-2-macroglobulin bait region" evidence="4">
    <location>
        <begin position="920"/>
        <end position="1064"/>
    </location>
</feature>
<dbReference type="PANTHER" id="PTHR40094:SF1">
    <property type="entry name" value="UBIQUITIN DOMAIN-CONTAINING PROTEIN"/>
    <property type="match status" value="1"/>
</dbReference>
<dbReference type="SMART" id="SM01419">
    <property type="entry name" value="Thiol-ester_cl"/>
    <property type="match status" value="1"/>
</dbReference>
<gene>
    <name evidence="6" type="ORF">EV666_101565</name>
</gene>
<protein>
    <recommendedName>
        <fullName evidence="8">Alpha-2-macroglobulin family protein</fullName>
    </recommendedName>
</protein>
<feature type="region of interest" description="Disordered" evidence="3">
    <location>
        <begin position="1"/>
        <end position="30"/>
    </location>
</feature>
<dbReference type="InterPro" id="IPR049120">
    <property type="entry name" value="A2M_bMG2"/>
</dbReference>
<evidence type="ECO:0000256" key="1">
    <source>
        <dbReference type="ARBA" id="ARBA00010556"/>
    </source>
</evidence>
<dbReference type="Pfam" id="PF01835">
    <property type="entry name" value="MG2"/>
    <property type="match status" value="1"/>
</dbReference>
<dbReference type="InterPro" id="IPR011625">
    <property type="entry name" value="A2M_N_BRD"/>
</dbReference>
<evidence type="ECO:0000256" key="2">
    <source>
        <dbReference type="ARBA" id="ARBA00022729"/>
    </source>
</evidence>
<dbReference type="SUPFAM" id="SSF48239">
    <property type="entry name" value="Terpenoid cyclases/Protein prenyltransferases"/>
    <property type="match status" value="1"/>
</dbReference>
<accession>A0A4R2GYE2</accession>
<dbReference type="InterPro" id="IPR011626">
    <property type="entry name" value="Alpha-macroglobulin_TED"/>
</dbReference>
<dbReference type="Pfam" id="PF21142">
    <property type="entry name" value="A2M_bMG2"/>
    <property type="match status" value="1"/>
</dbReference>
<dbReference type="Pfam" id="PF11974">
    <property type="entry name" value="bMG3"/>
    <property type="match status" value="1"/>
</dbReference>
<dbReference type="InterPro" id="IPR021868">
    <property type="entry name" value="Alpha_2_Macroglob_MG3"/>
</dbReference>
<evidence type="ECO:0000259" key="5">
    <source>
        <dbReference type="SMART" id="SM01360"/>
    </source>
</evidence>
<feature type="compositionally biased region" description="Gly residues" evidence="3">
    <location>
        <begin position="1"/>
        <end position="10"/>
    </location>
</feature>
<feature type="compositionally biased region" description="Basic residues" evidence="3">
    <location>
        <begin position="21"/>
        <end position="30"/>
    </location>
</feature>
<dbReference type="Pfam" id="PF17972">
    <property type="entry name" value="bMG5"/>
    <property type="match status" value="1"/>
</dbReference>
<dbReference type="Gene3D" id="2.60.40.1930">
    <property type="match status" value="1"/>
</dbReference>
<dbReference type="InterPro" id="IPR051802">
    <property type="entry name" value="YfhM-like"/>
</dbReference>
<evidence type="ECO:0008006" key="8">
    <source>
        <dbReference type="Google" id="ProtNLM"/>
    </source>
</evidence>
<sequence length="1788" mass="188901">MGNRHSGGAGVAMTRPDAKPSHPRLPGKTHERRRCGFAAALFAGLTGFLPLAAPQLALAQGAATAPAHPAARQADAFVREDLASNAVRLETRLRAEPGAGQRPGAPARQAAESALGRGQWGAAMAAARDAIVANGKDAAAWLLWARAAREAAPGDRANSWRLRNDAIAAAYAGYQFGTDRAQKAGALAELGAALAAASSWRPALNAYAASLALVETPNVRAIWTELRKKHGFRITNYKVDSDAASPRVCFTFSEPLARGRVDFAPFVALAGAANAAVTTEGQQLCVDGLRHGQTYGVVLRQGVPSAVGEDLLANADYQIYVRDRSAMARFTGRNYVLPRTGQEGIPVVSVNTNAVRIELARIGDRSLLPTVRSGNFMAQLSRYGVDEVLTQKGYKVWSGDLEVKSQLNADVITAFPVQEATGGRLEPGVYVMTAQPVGAVPLDRESDYGERATQWFVVSDLGLTAVSSENGVRTVVRSLATAKPVSGVEVRLIARNNDVLATQKSDASGVVAFDPGLARGKGGLAPGMVVASGADGDYGFLDLEQTAFDLSDRGVKGREAPGQMDAFLFTERGVYRSGETVFLTALLRDNRAEATTGAPLTLVVRRPDGVEYRRAVVEDQGLGGRSLSIPLLSGAQGGAWRVKAYVDPKGDSVGETAFLVEDYVPERLEVNLKPAAPLLQPGEPAQVTVDARYLYGAPGSGLTVSGEVGVSEAPATAVKGLDGYQVGIDDEKFEAVTAELEETVRTDGSGRAVVSAPVSDVAAARPLQATVTLRVGEDGGRAVSRSVTLPILPSGPVIGVKRLFSELNAGATANFDVVMAQPDGARMTRPLKWSLYKVERRYQWFNSDGRWNSEPVKTSRRVSDGVVEATAGAPARIAAPVDWGSWRLEVASDGGGGAVTSVSFHVGYGVEASADTPDALEVTLDKAAYKAGDMMQARINARFAGTATLMIVTDRVQHEQAVSLAADGTTVNVPVKADWGAGAYAVAFAHRPLDVAAKRMPGRALGLSWFSIDREQRELGVTLAPPAQMRPRGALAIPVTLTGLKPGEEAFVTVAAVDVGILNLTRYEPPKPQDYYLGQRQLGAELRDLYGYLIDGMQGARGALRSGGDAAALMQGDAPTQEPLARYSGVVKVGPDGKAVVNFDIPSFNGTVRVMATAWSAGRVGSAHTDVVVRDPVVVTATAPRFMAIGDQSRLHVQVDNVDAAPGDYAVNVDLAGPGLASADALSRTLKLAKGGKASFEVPLTATGKGVVKLAIQVNGRDVEASQTVALRTQPGAPALARRTVRPLPPGASVELTGELLADLVPGTGVASVAATQSTALNAPALLRALDLYPYGCTEQTVSKALPLLYSNQLAAAHAMPADNDADRRVNDAIARVLSRQDSNGSFGLWSVGGDDVWLDAYVSDFLTRARERGFSVPQQPFDLALERLRNTVANAGDFNASSSDGLAYAIYVLARNGRPVMGDLRYLADTKIRDIATPLGRAQVGAALALLGDRPRANSAFGAAVASLKRETSGVWRADYGSRLRDGAAILALAAEAGVGADLVQQAASVVEQARAMVTYTSTQENVWLLLAALALEKDAKKLRISFNGETTSGALFRNLDAAALAQPVRISNAGDEPAQLTVTTSGNPLAPEPELSRGYKVERAYYRLDGTKVDPATLRQNDRLAVVLRITEAAAENARLLVVDHLPAGVEIENPKLVEGASLSAFAWMDKDQATPSATEFRDDRFVVAYERRKGQPAFINVGYIIRVVSPGRFVHPPATAEDMYRPDRFGRSASGVMTVEAARKP</sequence>
<dbReference type="SMART" id="SM01359">
    <property type="entry name" value="A2M_N_2"/>
    <property type="match status" value="1"/>
</dbReference>
<dbReference type="Pfam" id="PF17973">
    <property type="entry name" value="bMG10"/>
    <property type="match status" value="1"/>
</dbReference>
<dbReference type="InterPro" id="IPR041246">
    <property type="entry name" value="Bact_MG10"/>
</dbReference>
<dbReference type="InterPro" id="IPR001599">
    <property type="entry name" value="Macroglobln_a2"/>
</dbReference>
<dbReference type="PANTHER" id="PTHR40094">
    <property type="entry name" value="ALPHA-2-MACROGLOBULIN HOMOLOG"/>
    <property type="match status" value="1"/>
</dbReference>
<dbReference type="RefSeq" id="WP_245514165.1">
    <property type="nucleotide sequence ID" value="NZ_JBHUNN010000002.1"/>
</dbReference>
<evidence type="ECO:0000256" key="3">
    <source>
        <dbReference type="SAM" id="MobiDB-lite"/>
    </source>
</evidence>
<evidence type="ECO:0000313" key="7">
    <source>
        <dbReference type="Proteomes" id="UP000294881"/>
    </source>
</evidence>
<feature type="region of interest" description="Disordered" evidence="3">
    <location>
        <begin position="92"/>
        <end position="113"/>
    </location>
</feature>
<keyword evidence="2" id="KW-0732">Signal</keyword>
<dbReference type="InterPro" id="IPR041462">
    <property type="entry name" value="Bact_A2M_MG6"/>
</dbReference>
<evidence type="ECO:0000313" key="6">
    <source>
        <dbReference type="EMBL" id="TCO16310.1"/>
    </source>
</evidence>
<comment type="similarity">
    <text evidence="1">Belongs to the protease inhibitor I39 (alpha-2-macroglobulin) family. Bacterial alpha-2-macroglobulin subfamily.</text>
</comment>
<reference evidence="6 7" key="1">
    <citation type="submission" date="2019-03" db="EMBL/GenBank/DDBJ databases">
        <title>Genomic Encyclopedia of Type Strains, Phase IV (KMG-IV): sequencing the most valuable type-strain genomes for metagenomic binning, comparative biology and taxonomic classification.</title>
        <authorList>
            <person name="Goeker M."/>
        </authorList>
    </citation>
    <scope>NUCLEOTIDE SEQUENCE [LARGE SCALE GENOMIC DNA]</scope>
    <source>
        <strain evidence="6 7">DSM 22958</strain>
    </source>
</reference>